<dbReference type="RefSeq" id="WP_183696710.1">
    <property type="nucleotide sequence ID" value="NZ_JACICA010000006.1"/>
</dbReference>
<gene>
    <name evidence="2" type="ORF">FHS60_001404</name>
</gene>
<evidence type="ECO:0000313" key="2">
    <source>
        <dbReference type="EMBL" id="MBB3702931.1"/>
    </source>
</evidence>
<sequence>MLYALAHFLRDKTPWVWDLVNWINSFLFSIRYGQKLKEVEKSLHQERNESLKIVRLSDVPTEDMVHFFQQQPEEAFRFFKPHGFTADAIRKLQRNKAFLGYVLLEKESGHIAGYCFNRSFFFGKGFRGRIVDINHRGQGLGTCMNKILNEVGFGIGLRLFETVSKDNIASYRSALSASNVRVVKELEDNDLYLEILPN</sequence>
<dbReference type="Proteomes" id="UP000541425">
    <property type="component" value="Unassembled WGS sequence"/>
</dbReference>
<evidence type="ECO:0000313" key="3">
    <source>
        <dbReference type="Proteomes" id="UP000541425"/>
    </source>
</evidence>
<accession>A0A7W5UI48</accession>
<dbReference type="EMBL" id="JACICA010000006">
    <property type="protein sequence ID" value="MBB3702931.1"/>
    <property type="molecule type" value="Genomic_DNA"/>
</dbReference>
<organism evidence="2 3">
    <name type="scientific">Alloprevotella rava</name>
    <dbReference type="NCBI Taxonomy" id="671218"/>
    <lineage>
        <taxon>Bacteria</taxon>
        <taxon>Pseudomonadati</taxon>
        <taxon>Bacteroidota</taxon>
        <taxon>Bacteroidia</taxon>
        <taxon>Bacteroidales</taxon>
        <taxon>Prevotellaceae</taxon>
        <taxon>Alloprevotella</taxon>
    </lineage>
</organism>
<proteinExistence type="predicted"/>
<comment type="caution">
    <text evidence="2">The sequence shown here is derived from an EMBL/GenBank/DDBJ whole genome shotgun (WGS) entry which is preliminary data.</text>
</comment>
<evidence type="ECO:0000259" key="1">
    <source>
        <dbReference type="PROSITE" id="PS51186"/>
    </source>
</evidence>
<name>A0A7W5UI48_9BACT</name>
<dbReference type="Gene3D" id="3.40.630.30">
    <property type="match status" value="1"/>
</dbReference>
<dbReference type="SUPFAM" id="SSF55729">
    <property type="entry name" value="Acyl-CoA N-acyltransferases (Nat)"/>
    <property type="match status" value="1"/>
</dbReference>
<protein>
    <recommendedName>
        <fullName evidence="1">N-acetyltransferase domain-containing protein</fullName>
    </recommendedName>
</protein>
<dbReference type="PROSITE" id="PS51186">
    <property type="entry name" value="GNAT"/>
    <property type="match status" value="1"/>
</dbReference>
<dbReference type="InterPro" id="IPR016181">
    <property type="entry name" value="Acyl_CoA_acyltransferase"/>
</dbReference>
<reference evidence="2 3" key="1">
    <citation type="submission" date="2020-08" db="EMBL/GenBank/DDBJ databases">
        <title>Genomic Encyclopedia of Type Strains, Phase IV (KMG-IV): sequencing the most valuable type-strain genomes for metagenomic binning, comparative biology and taxonomic classification.</title>
        <authorList>
            <person name="Goeker M."/>
        </authorList>
    </citation>
    <scope>NUCLEOTIDE SEQUENCE [LARGE SCALE GENOMIC DNA]</scope>
    <source>
        <strain evidence="2 3">DSM 22548</strain>
    </source>
</reference>
<feature type="domain" description="N-acetyltransferase" evidence="1">
    <location>
        <begin position="54"/>
        <end position="198"/>
    </location>
</feature>
<dbReference type="GO" id="GO:0016747">
    <property type="term" value="F:acyltransferase activity, transferring groups other than amino-acyl groups"/>
    <property type="evidence" value="ECO:0007669"/>
    <property type="project" value="InterPro"/>
</dbReference>
<dbReference type="InterPro" id="IPR000182">
    <property type="entry name" value="GNAT_dom"/>
</dbReference>
<dbReference type="AlphaFoldDB" id="A0A7W5UI48"/>